<protein>
    <submittedName>
        <fullName evidence="1">Uncharacterized protein</fullName>
    </submittedName>
</protein>
<dbReference type="AlphaFoldDB" id="A0A4Y2M1Q8"/>
<organism evidence="1 3">
    <name type="scientific">Araneus ventricosus</name>
    <name type="common">Orbweaver spider</name>
    <name type="synonym">Epeira ventricosa</name>
    <dbReference type="NCBI Taxonomy" id="182803"/>
    <lineage>
        <taxon>Eukaryota</taxon>
        <taxon>Metazoa</taxon>
        <taxon>Ecdysozoa</taxon>
        <taxon>Arthropoda</taxon>
        <taxon>Chelicerata</taxon>
        <taxon>Arachnida</taxon>
        <taxon>Araneae</taxon>
        <taxon>Araneomorphae</taxon>
        <taxon>Entelegynae</taxon>
        <taxon>Araneoidea</taxon>
        <taxon>Araneidae</taxon>
        <taxon>Araneus</taxon>
    </lineage>
</organism>
<accession>A0A4Y2M1Q8</accession>
<reference evidence="1 3" key="1">
    <citation type="journal article" date="2019" name="Sci. Rep.">
        <title>Orb-weaving spider Araneus ventricosus genome elucidates the spidroin gene catalogue.</title>
        <authorList>
            <person name="Kono N."/>
            <person name="Nakamura H."/>
            <person name="Ohtoshi R."/>
            <person name="Moran D.A.P."/>
            <person name="Shinohara A."/>
            <person name="Yoshida Y."/>
            <person name="Fujiwara M."/>
            <person name="Mori M."/>
            <person name="Tomita M."/>
            <person name="Arakawa K."/>
        </authorList>
    </citation>
    <scope>NUCLEOTIDE SEQUENCE [LARGE SCALE GENOMIC DNA]</scope>
</reference>
<gene>
    <name evidence="1" type="ORF">AVEN_177581_1</name>
    <name evidence="2" type="ORF">AVEN_177594_1</name>
</gene>
<proteinExistence type="predicted"/>
<dbReference type="Proteomes" id="UP000499080">
    <property type="component" value="Unassembled WGS sequence"/>
</dbReference>
<dbReference type="EMBL" id="BGPR01006678">
    <property type="protein sequence ID" value="GBN20970.1"/>
    <property type="molecule type" value="Genomic_DNA"/>
</dbReference>
<keyword evidence="3" id="KW-1185">Reference proteome</keyword>
<evidence type="ECO:0000313" key="2">
    <source>
        <dbReference type="EMBL" id="GBN20970.1"/>
    </source>
</evidence>
<evidence type="ECO:0000313" key="1">
    <source>
        <dbReference type="EMBL" id="GBN20955.1"/>
    </source>
</evidence>
<dbReference type="EMBL" id="BGPR01006678">
    <property type="protein sequence ID" value="GBN20955.1"/>
    <property type="molecule type" value="Genomic_DNA"/>
</dbReference>
<name>A0A4Y2M1Q8_ARAVE</name>
<sequence>MWDWRKLNLPSIVKHTFLSVVWKHKEGCHLRIHTRYLTIVQCTSSQVALMLLVAPLCPNGKFSSSEPESSRYNTRILWGSAVFISLVLDQLDMGQTFFRWCGGEV</sequence>
<comment type="caution">
    <text evidence="1">The sequence shown here is derived from an EMBL/GenBank/DDBJ whole genome shotgun (WGS) entry which is preliminary data.</text>
</comment>
<evidence type="ECO:0000313" key="3">
    <source>
        <dbReference type="Proteomes" id="UP000499080"/>
    </source>
</evidence>